<evidence type="ECO:0000313" key="2">
    <source>
        <dbReference type="Proteomes" id="UP001056120"/>
    </source>
</evidence>
<proteinExistence type="predicted"/>
<evidence type="ECO:0000313" key="1">
    <source>
        <dbReference type="EMBL" id="KAI3755007.1"/>
    </source>
</evidence>
<dbReference type="EMBL" id="CM042035">
    <property type="protein sequence ID" value="KAI3755007.1"/>
    <property type="molecule type" value="Genomic_DNA"/>
</dbReference>
<dbReference type="Proteomes" id="UP001056120">
    <property type="component" value="Linkage Group LG18"/>
</dbReference>
<accession>A0ACB9E972</accession>
<sequence>MLTQSTLDHSEIHSPARYNRKSFDSHMKEVPQSPNSVTGLRNKFLHKSKFIIHPDETMNPTQVSGIVSLVPNNSSSVNQLSPSRSHSNGRR</sequence>
<keyword evidence="2" id="KW-1185">Reference proteome</keyword>
<organism evidence="1 2">
    <name type="scientific">Smallanthus sonchifolius</name>
    <dbReference type="NCBI Taxonomy" id="185202"/>
    <lineage>
        <taxon>Eukaryota</taxon>
        <taxon>Viridiplantae</taxon>
        <taxon>Streptophyta</taxon>
        <taxon>Embryophyta</taxon>
        <taxon>Tracheophyta</taxon>
        <taxon>Spermatophyta</taxon>
        <taxon>Magnoliopsida</taxon>
        <taxon>eudicotyledons</taxon>
        <taxon>Gunneridae</taxon>
        <taxon>Pentapetalae</taxon>
        <taxon>asterids</taxon>
        <taxon>campanulids</taxon>
        <taxon>Asterales</taxon>
        <taxon>Asteraceae</taxon>
        <taxon>Asteroideae</taxon>
        <taxon>Heliantheae alliance</taxon>
        <taxon>Millerieae</taxon>
        <taxon>Smallanthus</taxon>
    </lineage>
</organism>
<comment type="caution">
    <text evidence="1">The sequence shown here is derived from an EMBL/GenBank/DDBJ whole genome shotgun (WGS) entry which is preliminary data.</text>
</comment>
<reference evidence="2" key="1">
    <citation type="journal article" date="2022" name="Mol. Ecol. Resour.">
        <title>The genomes of chicory, endive, great burdock and yacon provide insights into Asteraceae palaeo-polyploidization history and plant inulin production.</title>
        <authorList>
            <person name="Fan W."/>
            <person name="Wang S."/>
            <person name="Wang H."/>
            <person name="Wang A."/>
            <person name="Jiang F."/>
            <person name="Liu H."/>
            <person name="Zhao H."/>
            <person name="Xu D."/>
            <person name="Zhang Y."/>
        </authorList>
    </citation>
    <scope>NUCLEOTIDE SEQUENCE [LARGE SCALE GENOMIC DNA]</scope>
    <source>
        <strain evidence="2">cv. Yunnan</strain>
    </source>
</reference>
<name>A0ACB9E972_9ASTR</name>
<reference evidence="1 2" key="2">
    <citation type="journal article" date="2022" name="Mol. Ecol. Resour.">
        <title>The genomes of chicory, endive, great burdock and yacon provide insights into Asteraceae paleo-polyploidization history and plant inulin production.</title>
        <authorList>
            <person name="Fan W."/>
            <person name="Wang S."/>
            <person name="Wang H."/>
            <person name="Wang A."/>
            <person name="Jiang F."/>
            <person name="Liu H."/>
            <person name="Zhao H."/>
            <person name="Xu D."/>
            <person name="Zhang Y."/>
        </authorList>
    </citation>
    <scope>NUCLEOTIDE SEQUENCE [LARGE SCALE GENOMIC DNA]</scope>
    <source>
        <strain evidence="2">cv. Yunnan</strain>
        <tissue evidence="1">Leaves</tissue>
    </source>
</reference>
<protein>
    <submittedName>
        <fullName evidence="1">Uncharacterized protein</fullName>
    </submittedName>
</protein>
<gene>
    <name evidence="1" type="ORF">L1987_54799</name>
</gene>